<keyword evidence="3" id="KW-0812">Transmembrane</keyword>
<evidence type="ECO:0000256" key="4">
    <source>
        <dbReference type="ARBA" id="ARBA00022729"/>
    </source>
</evidence>
<dbReference type="SUPFAM" id="SSF56935">
    <property type="entry name" value="Porins"/>
    <property type="match status" value="1"/>
</dbReference>
<reference evidence="8" key="2">
    <citation type="submission" date="2020-09" db="EMBL/GenBank/DDBJ databases">
        <authorList>
            <person name="Sun Q."/>
            <person name="Kim S."/>
        </authorList>
    </citation>
    <scope>NUCLEOTIDE SEQUENCE</scope>
    <source>
        <strain evidence="8">KCTC 22169</strain>
    </source>
</reference>
<dbReference type="InterPro" id="IPR023614">
    <property type="entry name" value="Porin_dom_sf"/>
</dbReference>
<dbReference type="GO" id="GO:0006811">
    <property type="term" value="P:monoatomic ion transport"/>
    <property type="evidence" value="ECO:0007669"/>
    <property type="project" value="UniProtKB-KW"/>
</dbReference>
<dbReference type="RefSeq" id="WP_189607710.1">
    <property type="nucleotide sequence ID" value="NZ_BMXR01000003.1"/>
</dbReference>
<keyword evidence="2" id="KW-0472">Membrane</keyword>
<organism evidence="8 9">
    <name type="scientific">Saccharospirillum salsuginis</name>
    <dbReference type="NCBI Taxonomy" id="418750"/>
    <lineage>
        <taxon>Bacteria</taxon>
        <taxon>Pseudomonadati</taxon>
        <taxon>Pseudomonadota</taxon>
        <taxon>Gammaproteobacteria</taxon>
        <taxon>Oceanospirillales</taxon>
        <taxon>Saccharospirillaceae</taxon>
        <taxon>Saccharospirillum</taxon>
    </lineage>
</organism>
<comment type="caution">
    <text evidence="8">The sequence shown here is derived from an EMBL/GenBank/DDBJ whole genome shotgun (WGS) entry which is preliminary data.</text>
</comment>
<keyword evidence="9" id="KW-1185">Reference proteome</keyword>
<accession>A0A918K3I6</accession>
<dbReference type="GO" id="GO:0015288">
    <property type="term" value="F:porin activity"/>
    <property type="evidence" value="ECO:0007669"/>
    <property type="project" value="UniProtKB-KW"/>
</dbReference>
<proteinExistence type="predicted"/>
<protein>
    <recommendedName>
        <fullName evidence="10">Porin</fullName>
    </recommendedName>
</protein>
<dbReference type="Gene3D" id="2.40.160.10">
    <property type="entry name" value="Porin"/>
    <property type="match status" value="1"/>
</dbReference>
<dbReference type="Proteomes" id="UP000626148">
    <property type="component" value="Unassembled WGS sequence"/>
</dbReference>
<keyword evidence="6" id="KW-0626">Porin</keyword>
<sequence length="325" mass="34732">MHTTRLMTAIAIASGLSATADARTTIYGVADGMVYVENTDPGASLELDADRSYFGFKGDTPITPEVTAVFDSRYYADIVDLNNGAFPFALQGHVGVQGDFGTLRLFGGPTPVSKTRSYYNLMEDEPTSHALILGGGMLTPNAFLPTGTGYNTGLNYTSNDLQGGLSFDGAILPAQNPDGDTGFSVAANVEQPSFRASAGFEVNGAAEDTQVFRLVGEYDLGEITLGGLLQMAGNSDQDLNGTSFLGFAKMPLDVTRWPTRLRVSGGYAQQENDADTIDETQTYFSAVHEIQFSNQVSSYSFGEVFLPEESEGNVTRFGGGLRIKF</sequence>
<dbReference type="GO" id="GO:0046930">
    <property type="term" value="C:pore complex"/>
    <property type="evidence" value="ECO:0007669"/>
    <property type="project" value="UniProtKB-KW"/>
</dbReference>
<dbReference type="GO" id="GO:0009279">
    <property type="term" value="C:cell outer membrane"/>
    <property type="evidence" value="ECO:0007669"/>
    <property type="project" value="UniProtKB-SubCell"/>
</dbReference>
<keyword evidence="5" id="KW-0406">Ion transport</keyword>
<keyword evidence="4" id="KW-0732">Signal</keyword>
<keyword evidence="7" id="KW-0998">Cell outer membrane</keyword>
<dbReference type="InterPro" id="IPR050298">
    <property type="entry name" value="Gram-neg_bact_OMP"/>
</dbReference>
<reference evidence="8" key="1">
    <citation type="journal article" date="2014" name="Int. J. Syst. Evol. Microbiol.">
        <title>Complete genome sequence of Corynebacterium casei LMG S-19264T (=DSM 44701T), isolated from a smear-ripened cheese.</title>
        <authorList>
            <consortium name="US DOE Joint Genome Institute (JGI-PGF)"/>
            <person name="Walter F."/>
            <person name="Albersmeier A."/>
            <person name="Kalinowski J."/>
            <person name="Ruckert C."/>
        </authorList>
    </citation>
    <scope>NUCLEOTIDE SEQUENCE</scope>
    <source>
        <strain evidence="8">KCTC 22169</strain>
    </source>
</reference>
<evidence type="ECO:0000256" key="2">
    <source>
        <dbReference type="ARBA" id="ARBA00022452"/>
    </source>
</evidence>
<keyword evidence="2" id="KW-1134">Transmembrane beta strand</keyword>
<evidence type="ECO:0000313" key="8">
    <source>
        <dbReference type="EMBL" id="GGX47573.1"/>
    </source>
</evidence>
<evidence type="ECO:0000256" key="7">
    <source>
        <dbReference type="ARBA" id="ARBA00023237"/>
    </source>
</evidence>
<evidence type="ECO:0000256" key="1">
    <source>
        <dbReference type="ARBA" id="ARBA00022448"/>
    </source>
</evidence>
<gene>
    <name evidence="8" type="ORF">GCM10007392_13030</name>
</gene>
<name>A0A918K3I6_9GAMM</name>
<evidence type="ECO:0000256" key="3">
    <source>
        <dbReference type="ARBA" id="ARBA00022692"/>
    </source>
</evidence>
<evidence type="ECO:0000256" key="5">
    <source>
        <dbReference type="ARBA" id="ARBA00023065"/>
    </source>
</evidence>
<dbReference type="AlphaFoldDB" id="A0A918K3I6"/>
<dbReference type="EMBL" id="BMXR01000003">
    <property type="protein sequence ID" value="GGX47573.1"/>
    <property type="molecule type" value="Genomic_DNA"/>
</dbReference>
<dbReference type="PANTHER" id="PTHR34501:SF9">
    <property type="entry name" value="MAJOR OUTER MEMBRANE PROTEIN P.IA"/>
    <property type="match status" value="1"/>
</dbReference>
<evidence type="ECO:0008006" key="10">
    <source>
        <dbReference type="Google" id="ProtNLM"/>
    </source>
</evidence>
<evidence type="ECO:0000313" key="9">
    <source>
        <dbReference type="Proteomes" id="UP000626148"/>
    </source>
</evidence>
<evidence type="ECO:0000256" key="6">
    <source>
        <dbReference type="ARBA" id="ARBA00023114"/>
    </source>
</evidence>
<keyword evidence="1" id="KW-0813">Transport</keyword>
<dbReference type="PANTHER" id="PTHR34501">
    <property type="entry name" value="PROTEIN YDDL-RELATED"/>
    <property type="match status" value="1"/>
</dbReference>